<protein>
    <submittedName>
        <fullName evidence="4">SDR family oxidoreductase</fullName>
    </submittedName>
</protein>
<evidence type="ECO:0000313" key="5">
    <source>
        <dbReference type="Proteomes" id="UP000318010"/>
    </source>
</evidence>
<sequence length="244" mass="25905">MENKLNSLTGKKVIILGGSKGIGFSTAELAAREGAEVIIVSSNQQRIDAALSKLPATATGHVVDLSIHQNISDFFDTIGTFDHLVYTAGENLKLNVIAETDIALAQQFFNIRYWSAFAAVKYASRRINAGGSITLTSGNAGARPSAGWGVASSICGCVEGFTRAMAVELAPIRVNCVTPGVVKTNLWDGIPEADRIAMYINFSKTLLVGRVADADEIALTYVYLMKQQYVTGQSLVVDGGGVLV</sequence>
<dbReference type="AlphaFoldDB" id="A0A563TZR3"/>
<keyword evidence="2" id="KW-0521">NADP</keyword>
<dbReference type="PRINTS" id="PR00081">
    <property type="entry name" value="GDHRDH"/>
</dbReference>
<dbReference type="InterPro" id="IPR002347">
    <property type="entry name" value="SDR_fam"/>
</dbReference>
<dbReference type="InterPro" id="IPR057571">
    <property type="entry name" value="SDR_PhqE-like"/>
</dbReference>
<dbReference type="GO" id="GO:0016491">
    <property type="term" value="F:oxidoreductase activity"/>
    <property type="evidence" value="ECO:0007669"/>
    <property type="project" value="UniProtKB-KW"/>
</dbReference>
<dbReference type="OrthoDB" id="9806974at2"/>
<keyword evidence="3" id="KW-0560">Oxidoreductase</keyword>
<dbReference type="SUPFAM" id="SSF51735">
    <property type="entry name" value="NAD(P)-binding Rossmann-fold domains"/>
    <property type="match status" value="1"/>
</dbReference>
<evidence type="ECO:0000256" key="2">
    <source>
        <dbReference type="ARBA" id="ARBA00022857"/>
    </source>
</evidence>
<dbReference type="Pfam" id="PF23441">
    <property type="entry name" value="SDR"/>
    <property type="match status" value="1"/>
</dbReference>
<dbReference type="EMBL" id="VOEI01000005">
    <property type="protein sequence ID" value="TWR24875.1"/>
    <property type="molecule type" value="Genomic_DNA"/>
</dbReference>
<reference evidence="4 5" key="1">
    <citation type="submission" date="2019-07" db="EMBL/GenBank/DDBJ databases">
        <authorList>
            <person name="Kim J."/>
        </authorList>
    </citation>
    <scope>NUCLEOTIDE SEQUENCE [LARGE SCALE GENOMIC DNA]</scope>
    <source>
        <strain evidence="4 5">MJ1a</strain>
    </source>
</reference>
<proteinExistence type="inferred from homology"/>
<comment type="caution">
    <text evidence="4">The sequence shown here is derived from an EMBL/GenBank/DDBJ whole genome shotgun (WGS) entry which is preliminary data.</text>
</comment>
<dbReference type="InterPro" id="IPR036291">
    <property type="entry name" value="NAD(P)-bd_dom_sf"/>
</dbReference>
<dbReference type="RefSeq" id="WP_146272287.1">
    <property type="nucleotide sequence ID" value="NZ_VOEI01000005.1"/>
</dbReference>
<dbReference type="PANTHER" id="PTHR43477">
    <property type="entry name" value="DIHYDROANTICAPSIN 7-DEHYDROGENASE"/>
    <property type="match status" value="1"/>
</dbReference>
<evidence type="ECO:0000256" key="3">
    <source>
        <dbReference type="ARBA" id="ARBA00023002"/>
    </source>
</evidence>
<comment type="similarity">
    <text evidence="1">Belongs to the short-chain dehydrogenases/reductases (SDR) family.</text>
</comment>
<dbReference type="PANTHER" id="PTHR43477:SF1">
    <property type="entry name" value="DIHYDROANTICAPSIN 7-DEHYDROGENASE"/>
    <property type="match status" value="1"/>
</dbReference>
<dbReference type="Gene3D" id="3.40.50.720">
    <property type="entry name" value="NAD(P)-binding Rossmann-like Domain"/>
    <property type="match status" value="1"/>
</dbReference>
<gene>
    <name evidence="4" type="ORF">FPZ42_14020</name>
</gene>
<evidence type="ECO:0000313" key="4">
    <source>
        <dbReference type="EMBL" id="TWR24875.1"/>
    </source>
</evidence>
<evidence type="ECO:0000256" key="1">
    <source>
        <dbReference type="ARBA" id="ARBA00006484"/>
    </source>
</evidence>
<keyword evidence="5" id="KW-1185">Reference proteome</keyword>
<name>A0A563TZR3_9SPHI</name>
<dbReference type="InterPro" id="IPR051122">
    <property type="entry name" value="SDR_DHRS6-like"/>
</dbReference>
<organism evidence="4 5">
    <name type="scientific">Mucilaginibacter achroorhodeus</name>
    <dbReference type="NCBI Taxonomy" id="2599294"/>
    <lineage>
        <taxon>Bacteria</taxon>
        <taxon>Pseudomonadati</taxon>
        <taxon>Bacteroidota</taxon>
        <taxon>Sphingobacteriia</taxon>
        <taxon>Sphingobacteriales</taxon>
        <taxon>Sphingobacteriaceae</taxon>
        <taxon>Mucilaginibacter</taxon>
    </lineage>
</organism>
<accession>A0A563TZR3</accession>
<dbReference type="Proteomes" id="UP000318010">
    <property type="component" value="Unassembled WGS sequence"/>
</dbReference>